<dbReference type="InterPro" id="IPR008928">
    <property type="entry name" value="6-hairpin_glycosidase_sf"/>
</dbReference>
<dbReference type="RefSeq" id="XP_025376413.1">
    <property type="nucleotide sequence ID" value="XM_025522056.1"/>
</dbReference>
<dbReference type="InterPro" id="IPR050883">
    <property type="entry name" value="PNGase"/>
</dbReference>
<dbReference type="PANTHER" id="PTHR12143">
    <property type="entry name" value="PEPTIDE N-GLYCANASE PNGASE -RELATED"/>
    <property type="match status" value="1"/>
</dbReference>
<feature type="chain" id="PRO_5016385416" evidence="2">
    <location>
        <begin position="26"/>
        <end position="960"/>
    </location>
</feature>
<reference evidence="5" key="1">
    <citation type="journal article" date="2018" name="Mol. Biol. Evol.">
        <title>Broad Genomic Sampling Reveals a Smut Pathogenic Ancestry of the Fungal Clade Ustilaginomycotina.</title>
        <authorList>
            <person name="Kijpornyongpan T."/>
            <person name="Mondo S.J."/>
            <person name="Barry K."/>
            <person name="Sandor L."/>
            <person name="Lee J."/>
            <person name="Lipzen A."/>
            <person name="Pangilinan J."/>
            <person name="LaButti K."/>
            <person name="Hainaut M."/>
            <person name="Henrissat B."/>
            <person name="Grigoriev I.V."/>
            <person name="Spatafora J.W."/>
            <person name="Aime M.C."/>
        </authorList>
    </citation>
    <scope>NUCLEOTIDE SEQUENCE [LARGE SCALE GENOMIC DNA]</scope>
    <source>
        <strain evidence="5">MCA 4198</strain>
    </source>
</reference>
<dbReference type="AlphaFoldDB" id="A0A316YN92"/>
<dbReference type="InParanoid" id="A0A316YN92"/>
<dbReference type="GeneID" id="37043972"/>
<feature type="domain" description="Glycosyl hydrolase family 92" evidence="3">
    <location>
        <begin position="439"/>
        <end position="920"/>
    </location>
</feature>
<accession>A0A316YN92</accession>
<feature type="signal peptide" evidence="2">
    <location>
        <begin position="1"/>
        <end position="25"/>
    </location>
</feature>
<keyword evidence="6" id="KW-1185">Reference proteome</keyword>
<evidence type="ECO:0000313" key="5">
    <source>
        <dbReference type="EMBL" id="PWN89215.1"/>
    </source>
</evidence>
<dbReference type="Gene3D" id="1.20.1610.10">
    <property type="entry name" value="alpha-1,2-mannosidases domains"/>
    <property type="match status" value="1"/>
</dbReference>
<sequence>MRTAMLKPVLLLVALGFSSVSPTSSSPRGSSDAAPLQHRRALQRPRSKAHAAPSFCRNPEQDIEALSSPRDICRMTLFSSPYDMAGYFIKDLDFYRPAAQTDDGVSPVDFEQLAQRVQEGERLFSATSHEPMLKVQHASDGSQHLVSRQLPAQTADGPMDYTKLVNPFIGTGATSNPGNVFPGASVPFGMAKIGIDVDTYAPAGYNDDLQAPVRGMSILHDTGTGSSSGSFGNFETMPVICTDDDYQLCPTTLDNRKRMRAKGKDVAMPGYFSTTLNNSIKMEATSTRRAGLIRYTFPQSALDKQQAKSPHLVMDWTNDLPGTFKGGHMRLNPLEGRVIFNGTYGSSFASGLFQYNAYACYDLHAGGRQALGKFGVWAGDRFGEDTKLEGEVTSDLVRNTIGGQPVQAGALVSWKKTMNAGSDKQVLIRVGVSYVSPEQACANAEEEIPEFDFTKVVKQSQALWNEKLNRIQIANDTDPKIAQLFYTSLYRGFLSPNNATLEGQAQFLNTPSPYFDGLYCTWDTFRTFFPFLSLTSPHDYAEIVETYIDGWRKLGAIPECRANNVPGLTQGGSDGTNVLADFAVKYAKAGLPVDIEELYTALRSDAYTNAKEWNNGGRQIGAYVKYGYIPFAVYDRETTGRQTREGSRTLEYVYNDFGIRNVALMLGKQDDAQDLTKRSYFYKNVFDKNTKKFGFSNYVQKRYTNGTFAHVDPTTCSPIDPSNKPCSLQQENVYGVYETSSAEYSLFVPHDFAGLIRLLSNGDKEEFIKRVDNFFDRGLYYSGNEPSFQTPIVYTYANEPTRSVDRVRQVVFENFNTTNAGLPGNDDNGAMATLLNFHLLGLYPVPSTREYIIVSPFIPSYTLNNAVLGSVTVTARNFDKTSLKKTIPQGARAYVARVFINGEEQSSRCKILHEQLFPGGGKHTDVVFEMSANKAAANSCGPGGEKDLPSSLSTGGFDRF</sequence>
<evidence type="ECO:0000256" key="2">
    <source>
        <dbReference type="SAM" id="SignalP"/>
    </source>
</evidence>
<evidence type="ECO:0000313" key="6">
    <source>
        <dbReference type="Proteomes" id="UP000245768"/>
    </source>
</evidence>
<dbReference type="InterPro" id="IPR012939">
    <property type="entry name" value="Glyco_hydro_92"/>
</dbReference>
<feature type="compositionally biased region" description="Basic residues" evidence="1">
    <location>
        <begin position="37"/>
        <end position="49"/>
    </location>
</feature>
<keyword evidence="2" id="KW-0732">Signal</keyword>
<dbReference type="Gene3D" id="2.70.98.10">
    <property type="match status" value="1"/>
</dbReference>
<dbReference type="GO" id="GO:0030246">
    <property type="term" value="F:carbohydrate binding"/>
    <property type="evidence" value="ECO:0007669"/>
    <property type="project" value="InterPro"/>
</dbReference>
<feature type="domain" description="Glycosyl hydrolase family 92 N-terminal" evidence="4">
    <location>
        <begin position="164"/>
        <end position="433"/>
    </location>
</feature>
<dbReference type="GO" id="GO:0000224">
    <property type="term" value="F:peptide-N4-(N-acetyl-beta-glucosaminyl)asparagine amidase activity"/>
    <property type="evidence" value="ECO:0007669"/>
    <property type="project" value="TreeGrafter"/>
</dbReference>
<evidence type="ECO:0000259" key="4">
    <source>
        <dbReference type="Pfam" id="PF17678"/>
    </source>
</evidence>
<feature type="region of interest" description="Disordered" evidence="1">
    <location>
        <begin position="936"/>
        <end position="960"/>
    </location>
</feature>
<evidence type="ECO:0000259" key="3">
    <source>
        <dbReference type="Pfam" id="PF07971"/>
    </source>
</evidence>
<dbReference type="OrthoDB" id="449263at2759"/>
<feature type="compositionally biased region" description="Low complexity" evidence="1">
    <location>
        <begin position="19"/>
        <end position="31"/>
    </location>
</feature>
<dbReference type="EMBL" id="KZ819637">
    <property type="protein sequence ID" value="PWN89215.1"/>
    <property type="molecule type" value="Genomic_DNA"/>
</dbReference>
<dbReference type="GO" id="GO:0006516">
    <property type="term" value="P:glycoprotein catabolic process"/>
    <property type="evidence" value="ECO:0007669"/>
    <property type="project" value="TreeGrafter"/>
</dbReference>
<feature type="region of interest" description="Disordered" evidence="1">
    <location>
        <begin position="19"/>
        <end position="56"/>
    </location>
</feature>
<keyword evidence="5" id="KW-0378">Hydrolase</keyword>
<dbReference type="GO" id="GO:0005634">
    <property type="term" value="C:nucleus"/>
    <property type="evidence" value="ECO:0007669"/>
    <property type="project" value="TreeGrafter"/>
</dbReference>
<organism evidence="5 6">
    <name type="scientific">Acaromyces ingoldii</name>
    <dbReference type="NCBI Taxonomy" id="215250"/>
    <lineage>
        <taxon>Eukaryota</taxon>
        <taxon>Fungi</taxon>
        <taxon>Dikarya</taxon>
        <taxon>Basidiomycota</taxon>
        <taxon>Ustilaginomycotina</taxon>
        <taxon>Exobasidiomycetes</taxon>
        <taxon>Exobasidiales</taxon>
        <taxon>Cryptobasidiaceae</taxon>
        <taxon>Acaromyces</taxon>
    </lineage>
</organism>
<dbReference type="SUPFAM" id="SSF48208">
    <property type="entry name" value="Six-hairpin glycosidases"/>
    <property type="match status" value="1"/>
</dbReference>
<dbReference type="Gene3D" id="3.30.2080.10">
    <property type="entry name" value="GH92 mannosidase domain"/>
    <property type="match status" value="1"/>
</dbReference>
<proteinExistence type="predicted"/>
<dbReference type="GO" id="GO:0005829">
    <property type="term" value="C:cytosol"/>
    <property type="evidence" value="ECO:0007669"/>
    <property type="project" value="TreeGrafter"/>
</dbReference>
<dbReference type="Gene3D" id="1.20.1050.60">
    <property type="entry name" value="alpha-1,2-mannosidase"/>
    <property type="match status" value="1"/>
</dbReference>
<dbReference type="STRING" id="215250.A0A316YN92"/>
<dbReference type="Pfam" id="PF17678">
    <property type="entry name" value="Glyco_hydro_92N"/>
    <property type="match status" value="1"/>
</dbReference>
<dbReference type="Proteomes" id="UP000245768">
    <property type="component" value="Unassembled WGS sequence"/>
</dbReference>
<name>A0A316YN92_9BASI</name>
<dbReference type="PANTHER" id="PTHR12143:SF25">
    <property type="entry name" value="FAMILY PROTEIN, PUTATIVE (AFU_ORTHOLOGUE AFUA_1G10790)-RELATED"/>
    <property type="match status" value="1"/>
</dbReference>
<dbReference type="InterPro" id="IPR041371">
    <property type="entry name" value="GH92_N"/>
</dbReference>
<evidence type="ECO:0000256" key="1">
    <source>
        <dbReference type="SAM" id="MobiDB-lite"/>
    </source>
</evidence>
<dbReference type="Pfam" id="PF07971">
    <property type="entry name" value="Glyco_hydro_92"/>
    <property type="match status" value="1"/>
</dbReference>
<dbReference type="GO" id="GO:0005975">
    <property type="term" value="P:carbohydrate metabolic process"/>
    <property type="evidence" value="ECO:0007669"/>
    <property type="project" value="InterPro"/>
</dbReference>
<dbReference type="InterPro" id="IPR014718">
    <property type="entry name" value="GH-type_carb-bd"/>
</dbReference>
<protein>
    <submittedName>
        <fullName evidence="5">Glycoside hydrolase family 92 protein</fullName>
    </submittedName>
</protein>
<gene>
    <name evidence="5" type="ORF">FA10DRAFT_267795</name>
</gene>